<protein>
    <submittedName>
        <fullName evidence="2">Uncharacterized protein</fullName>
    </submittedName>
</protein>
<feature type="region of interest" description="Disordered" evidence="1">
    <location>
        <begin position="44"/>
        <end position="64"/>
    </location>
</feature>
<dbReference type="EMBL" id="CAADRP010001112">
    <property type="protein sequence ID" value="VFU35956.1"/>
    <property type="molecule type" value="Genomic_DNA"/>
</dbReference>
<dbReference type="AlphaFoldDB" id="A0A6N2L722"/>
<name>A0A6N2L722_SALVM</name>
<sequence length="80" mass="8945">MLPEVCAVLVQDTWCRFASLMADNNFTYDCVGTVLPRMDAGHSRQNINKTTSSASSQSFTEQQWRTNQQDIINTVSTGIN</sequence>
<proteinExistence type="predicted"/>
<evidence type="ECO:0000256" key="1">
    <source>
        <dbReference type="SAM" id="MobiDB-lite"/>
    </source>
</evidence>
<organism evidence="2">
    <name type="scientific">Salix viminalis</name>
    <name type="common">Common osier</name>
    <name type="synonym">Basket willow</name>
    <dbReference type="NCBI Taxonomy" id="40686"/>
    <lineage>
        <taxon>Eukaryota</taxon>
        <taxon>Viridiplantae</taxon>
        <taxon>Streptophyta</taxon>
        <taxon>Embryophyta</taxon>
        <taxon>Tracheophyta</taxon>
        <taxon>Spermatophyta</taxon>
        <taxon>Magnoliopsida</taxon>
        <taxon>eudicotyledons</taxon>
        <taxon>Gunneridae</taxon>
        <taxon>Pentapetalae</taxon>
        <taxon>rosids</taxon>
        <taxon>fabids</taxon>
        <taxon>Malpighiales</taxon>
        <taxon>Salicaceae</taxon>
        <taxon>Saliceae</taxon>
        <taxon>Salix</taxon>
    </lineage>
</organism>
<reference evidence="2" key="1">
    <citation type="submission" date="2019-03" db="EMBL/GenBank/DDBJ databases">
        <authorList>
            <person name="Mank J."/>
            <person name="Almeida P."/>
        </authorList>
    </citation>
    <scope>NUCLEOTIDE SEQUENCE</scope>
    <source>
        <strain evidence="2">78183</strain>
    </source>
</reference>
<evidence type="ECO:0000313" key="2">
    <source>
        <dbReference type="EMBL" id="VFU35956.1"/>
    </source>
</evidence>
<gene>
    <name evidence="2" type="ORF">SVIM_LOCUS179415</name>
</gene>
<accession>A0A6N2L722</accession>